<protein>
    <submittedName>
        <fullName evidence="1">Bacteriophage integrase/recombinase</fullName>
    </submittedName>
</protein>
<gene>
    <name evidence="1" type="ORF">HFRIS_019975</name>
</gene>
<name>A0AAI9IB79_9BURK</name>
<proteinExistence type="predicted"/>
<evidence type="ECO:0000313" key="1">
    <source>
        <dbReference type="EMBL" id="EOA02925.1"/>
    </source>
</evidence>
<sequence>MEMACTFKFHQTRATFGTELARLALKYANATEAISMVKEALLQRSELSALHYIRFVERTPIKIEIANEFTRSFIGAFEEKK</sequence>
<dbReference type="Proteomes" id="UP000006772">
    <property type="component" value="Unassembled WGS sequence"/>
</dbReference>
<organism evidence="1 2">
    <name type="scientific">Herbaspirillum frisingense GSF30</name>
    <dbReference type="NCBI Taxonomy" id="864073"/>
    <lineage>
        <taxon>Bacteria</taxon>
        <taxon>Pseudomonadati</taxon>
        <taxon>Pseudomonadota</taxon>
        <taxon>Betaproteobacteria</taxon>
        <taxon>Burkholderiales</taxon>
        <taxon>Oxalobacteraceae</taxon>
        <taxon>Herbaspirillum</taxon>
    </lineage>
</organism>
<dbReference type="AlphaFoldDB" id="A0AAI9IB79"/>
<reference evidence="1 2" key="1">
    <citation type="journal article" date="2013" name="Front. Microbiol.">
        <title>The genome of the endophytic bacterium H. frisingense GSF30(T) identifies diverse strategies in the Herbaspirillum genus to interact with plants.</title>
        <authorList>
            <person name="Straub D."/>
            <person name="Rothballer M."/>
            <person name="Hartmann A."/>
            <person name="Ludewig U."/>
        </authorList>
    </citation>
    <scope>NUCLEOTIDE SEQUENCE [LARGE SCALE GENOMIC DNA]</scope>
    <source>
        <strain evidence="1 2">GSF30</strain>
    </source>
</reference>
<accession>A0AAI9IB79</accession>
<evidence type="ECO:0000313" key="2">
    <source>
        <dbReference type="Proteomes" id="UP000006772"/>
    </source>
</evidence>
<comment type="caution">
    <text evidence="1">The sequence shown here is derived from an EMBL/GenBank/DDBJ whole genome shotgun (WGS) entry which is preliminary data.</text>
</comment>
<dbReference type="EMBL" id="AEEC02000036">
    <property type="protein sequence ID" value="EOA02925.1"/>
    <property type="molecule type" value="Genomic_DNA"/>
</dbReference>